<keyword evidence="1" id="KW-1133">Transmembrane helix</keyword>
<evidence type="ECO:0008006" key="4">
    <source>
        <dbReference type="Google" id="ProtNLM"/>
    </source>
</evidence>
<feature type="transmembrane region" description="Helical" evidence="1">
    <location>
        <begin position="243"/>
        <end position="266"/>
    </location>
</feature>
<dbReference type="EMBL" id="JAAGRR010000022">
    <property type="protein sequence ID" value="NDY41874.1"/>
    <property type="molecule type" value="Genomic_DNA"/>
</dbReference>
<dbReference type="RefSeq" id="WP_163298028.1">
    <property type="nucleotide sequence ID" value="NZ_JAAGRR010000022.1"/>
</dbReference>
<evidence type="ECO:0000313" key="3">
    <source>
        <dbReference type="Proteomes" id="UP000469346"/>
    </source>
</evidence>
<keyword evidence="3" id="KW-1185">Reference proteome</keyword>
<reference evidence="2 3" key="1">
    <citation type="submission" date="2020-02" db="EMBL/GenBank/DDBJ databases">
        <title>Comparative genomics of sulfur disproportionating microorganisms.</title>
        <authorList>
            <person name="Ward L.M."/>
            <person name="Bertran E."/>
            <person name="Johnston D.T."/>
        </authorList>
    </citation>
    <scope>NUCLEOTIDE SEQUENCE [LARGE SCALE GENOMIC DNA]</scope>
    <source>
        <strain evidence="2 3">DSM 100025</strain>
    </source>
</reference>
<protein>
    <recommendedName>
        <fullName evidence="4">Polysaccharide chain length determinant N-terminal domain-containing protein</fullName>
    </recommendedName>
</protein>
<evidence type="ECO:0000313" key="2">
    <source>
        <dbReference type="EMBL" id="NDY41874.1"/>
    </source>
</evidence>
<feature type="transmembrane region" description="Helical" evidence="1">
    <location>
        <begin position="41"/>
        <end position="60"/>
    </location>
</feature>
<name>A0A6N9TQ62_DISTH</name>
<sequence>MTGRAGFSVVAEPKEGRSDCEGLPGEIHLVDLLHVLWLHKALFAFCLLLFPCSAGFWWYAKGPAYRSEATVAVGRLTLPGLAGGAGLRVFLEDPVLLKARLSLRYKGEGLEVRPGSDLGRGLLELCVQASSPAAAQQTLERILADLLAEHRRRFAAYQGYLRDAAALLDVTDADGARARQGPPTLGRAAVSGITGRGTGRGETAGGLHGFPGRLLVLGAQEPFSCPTRVLEAPTLPGDETGPGLPLVLVLGLVLGGAVGALSCLFLEALPGMRRRFACLQARGEGRS</sequence>
<keyword evidence="1" id="KW-0472">Membrane</keyword>
<accession>A0A6N9TQ62</accession>
<proteinExistence type="predicted"/>
<gene>
    <name evidence="2" type="ORF">G3N55_03295</name>
</gene>
<dbReference type="Proteomes" id="UP000469346">
    <property type="component" value="Unassembled WGS sequence"/>
</dbReference>
<organism evidence="2 3">
    <name type="scientific">Dissulfurirhabdus thermomarina</name>
    <dbReference type="NCBI Taxonomy" id="1765737"/>
    <lineage>
        <taxon>Bacteria</taxon>
        <taxon>Deltaproteobacteria</taxon>
        <taxon>Dissulfurirhabdaceae</taxon>
        <taxon>Dissulfurirhabdus</taxon>
    </lineage>
</organism>
<keyword evidence="1" id="KW-0812">Transmembrane</keyword>
<feature type="transmembrane region" description="Helical" evidence="1">
    <location>
        <begin position="72"/>
        <end position="91"/>
    </location>
</feature>
<evidence type="ECO:0000256" key="1">
    <source>
        <dbReference type="SAM" id="Phobius"/>
    </source>
</evidence>
<comment type="caution">
    <text evidence="2">The sequence shown here is derived from an EMBL/GenBank/DDBJ whole genome shotgun (WGS) entry which is preliminary data.</text>
</comment>
<dbReference type="AlphaFoldDB" id="A0A6N9TQ62"/>